<sequence>MEVPTREEREDPFAGDGFDARRASAIAAASSVDDNTILGGDDDGDDGVDNDHQDTTILTQGQAAHQGEDAAAEDVDDYPANLPPRPPGRLSFVRPGTPQFGVGGGGSYSSSRPPSRAFSVRNLDPRRRLRLFLLGDDRRDGSGSAAAGGDGSASSNSSSGRIGRQQRQRRRQRQSLSARIMGLFSHKRKVSALSSSADQQAEAVAAAAAAAAAAGRVVTVHLPDPILLKFLFVGGKGAGQTSLLVKAYYNFFPDTVGSHRPNYVAFYLPRRFHDKAVSIEC</sequence>
<feature type="compositionally biased region" description="Low complexity" evidence="1">
    <location>
        <begin position="30"/>
        <end position="39"/>
    </location>
</feature>
<keyword evidence="3" id="KW-1185">Reference proteome</keyword>
<feature type="region of interest" description="Disordered" evidence="1">
    <location>
        <begin position="30"/>
        <end position="122"/>
    </location>
</feature>
<name>A0A9Q8QRX4_9HYPO</name>
<accession>A0A9Q8QRX4</accession>
<feature type="region of interest" description="Disordered" evidence="1">
    <location>
        <begin position="140"/>
        <end position="175"/>
    </location>
</feature>
<dbReference type="Proteomes" id="UP000829364">
    <property type="component" value="Chromosome 12"/>
</dbReference>
<proteinExistence type="predicted"/>
<feature type="compositionally biased region" description="Basic residues" evidence="1">
    <location>
        <begin position="164"/>
        <end position="173"/>
    </location>
</feature>
<organism evidence="2 3">
    <name type="scientific">Purpureocillium takamizusanense</name>
    <dbReference type="NCBI Taxonomy" id="2060973"/>
    <lineage>
        <taxon>Eukaryota</taxon>
        <taxon>Fungi</taxon>
        <taxon>Dikarya</taxon>
        <taxon>Ascomycota</taxon>
        <taxon>Pezizomycotina</taxon>
        <taxon>Sordariomycetes</taxon>
        <taxon>Hypocreomycetidae</taxon>
        <taxon>Hypocreales</taxon>
        <taxon>Ophiocordycipitaceae</taxon>
        <taxon>Purpureocillium</taxon>
    </lineage>
</organism>
<evidence type="ECO:0000256" key="1">
    <source>
        <dbReference type="SAM" id="MobiDB-lite"/>
    </source>
</evidence>
<gene>
    <name evidence="2" type="ORF">JDV02_010392</name>
</gene>
<dbReference type="RefSeq" id="XP_047848141.1">
    <property type="nucleotide sequence ID" value="XM_047992128.1"/>
</dbReference>
<evidence type="ECO:0000313" key="3">
    <source>
        <dbReference type="Proteomes" id="UP000829364"/>
    </source>
</evidence>
<protein>
    <submittedName>
        <fullName evidence="2">Uncharacterized protein</fullName>
    </submittedName>
</protein>
<dbReference type="AlphaFoldDB" id="A0A9Q8QRX4"/>
<reference evidence="2" key="1">
    <citation type="submission" date="2021-11" db="EMBL/GenBank/DDBJ databases">
        <title>Purpureocillium_takamizusanense_genome.</title>
        <authorList>
            <person name="Nguyen N.-H."/>
        </authorList>
    </citation>
    <scope>NUCLEOTIDE SEQUENCE</scope>
    <source>
        <strain evidence="2">PT3</strain>
    </source>
</reference>
<feature type="compositionally biased region" description="Low complexity" evidence="1">
    <location>
        <begin position="108"/>
        <end position="120"/>
    </location>
</feature>
<dbReference type="OrthoDB" id="25896at2759"/>
<feature type="compositionally biased region" description="Low complexity" evidence="1">
    <location>
        <begin position="152"/>
        <end position="163"/>
    </location>
</feature>
<dbReference type="EMBL" id="CP086365">
    <property type="protein sequence ID" value="UNI24660.1"/>
    <property type="molecule type" value="Genomic_DNA"/>
</dbReference>
<evidence type="ECO:0000313" key="2">
    <source>
        <dbReference type="EMBL" id="UNI24660.1"/>
    </source>
</evidence>
<dbReference type="GeneID" id="72072336"/>
<dbReference type="KEGG" id="ptkz:JDV02_010392"/>